<feature type="compositionally biased region" description="Acidic residues" evidence="4">
    <location>
        <begin position="464"/>
        <end position="473"/>
    </location>
</feature>
<dbReference type="PANTHER" id="PTHR12549:SF38">
    <property type="entry name" value="JMJC DOMAIN-CONTAINING HISTONE DEMETHYLASE 2, ISOFORM A"/>
    <property type="match status" value="1"/>
</dbReference>
<feature type="region of interest" description="Disordered" evidence="4">
    <location>
        <begin position="587"/>
        <end position="609"/>
    </location>
</feature>
<keyword evidence="3" id="KW-0539">Nucleus</keyword>
<dbReference type="RefSeq" id="XP_018269448.1">
    <property type="nucleotide sequence ID" value="XM_018417694.1"/>
</dbReference>
<dbReference type="Gene3D" id="2.60.120.650">
    <property type="entry name" value="Cupin"/>
    <property type="match status" value="1"/>
</dbReference>
<evidence type="ECO:0000256" key="2">
    <source>
        <dbReference type="ARBA" id="ARBA00022723"/>
    </source>
</evidence>
<dbReference type="GO" id="GO:0031490">
    <property type="term" value="F:chromatin DNA binding"/>
    <property type="evidence" value="ECO:0007669"/>
    <property type="project" value="TreeGrafter"/>
</dbReference>
<feature type="compositionally biased region" description="Acidic residues" evidence="4">
    <location>
        <begin position="385"/>
        <end position="395"/>
    </location>
</feature>
<protein>
    <recommendedName>
        <fullName evidence="5">JmjC domain-containing protein</fullName>
    </recommendedName>
</protein>
<dbReference type="PANTHER" id="PTHR12549">
    <property type="entry name" value="JMJC DOMAIN-CONTAINING HISTONE DEMETHYLATION PROTEIN"/>
    <property type="match status" value="1"/>
</dbReference>
<keyword evidence="2" id="KW-0479">Metal-binding</keyword>
<feature type="domain" description="JmjC" evidence="5">
    <location>
        <begin position="663"/>
        <end position="859"/>
    </location>
</feature>
<reference evidence="6 7" key="1">
    <citation type="journal article" date="2015" name="Front. Microbiol.">
        <title>Genome sequence of the plant growth promoting endophytic yeast Rhodotorula graminis WP1.</title>
        <authorList>
            <person name="Firrincieli A."/>
            <person name="Otillar R."/>
            <person name="Salamov A."/>
            <person name="Schmutz J."/>
            <person name="Khan Z."/>
            <person name="Redman R.S."/>
            <person name="Fleck N.D."/>
            <person name="Lindquist E."/>
            <person name="Grigoriev I.V."/>
            <person name="Doty S.L."/>
        </authorList>
    </citation>
    <scope>NUCLEOTIDE SEQUENCE [LARGE SCALE GENOMIC DNA]</scope>
    <source>
        <strain evidence="6 7">WP1</strain>
    </source>
</reference>
<name>A0A0P9EW12_RHOGW</name>
<dbReference type="GO" id="GO:0003712">
    <property type="term" value="F:transcription coregulator activity"/>
    <property type="evidence" value="ECO:0007669"/>
    <property type="project" value="TreeGrafter"/>
</dbReference>
<feature type="region of interest" description="Disordered" evidence="4">
    <location>
        <begin position="1"/>
        <end position="71"/>
    </location>
</feature>
<gene>
    <name evidence="6" type="ORF">RHOBADRAFT_55148</name>
</gene>
<keyword evidence="7" id="KW-1185">Reference proteome</keyword>
<feature type="compositionally biased region" description="Low complexity" evidence="4">
    <location>
        <begin position="505"/>
        <end position="551"/>
    </location>
</feature>
<comment type="subcellular location">
    <subcellularLocation>
        <location evidence="1">Nucleus</location>
    </subcellularLocation>
</comment>
<dbReference type="PROSITE" id="PS51184">
    <property type="entry name" value="JMJC"/>
    <property type="match status" value="1"/>
</dbReference>
<evidence type="ECO:0000256" key="1">
    <source>
        <dbReference type="ARBA" id="ARBA00004123"/>
    </source>
</evidence>
<dbReference type="GO" id="GO:0032454">
    <property type="term" value="F:histone H3K9 demethylase activity"/>
    <property type="evidence" value="ECO:0007669"/>
    <property type="project" value="InterPro"/>
</dbReference>
<dbReference type="Proteomes" id="UP000053890">
    <property type="component" value="Unassembled WGS sequence"/>
</dbReference>
<evidence type="ECO:0000313" key="6">
    <source>
        <dbReference type="EMBL" id="KPV73399.1"/>
    </source>
</evidence>
<dbReference type="STRING" id="578459.A0A0P9EW12"/>
<dbReference type="OMA" id="YGDRPCT"/>
<feature type="compositionally biased region" description="Low complexity" evidence="4">
    <location>
        <begin position="25"/>
        <end position="35"/>
    </location>
</feature>
<feature type="region of interest" description="Disordered" evidence="4">
    <location>
        <begin position="505"/>
        <end position="560"/>
    </location>
</feature>
<organism evidence="6 7">
    <name type="scientific">Rhodotorula graminis (strain WP1)</name>
    <dbReference type="NCBI Taxonomy" id="578459"/>
    <lineage>
        <taxon>Eukaryota</taxon>
        <taxon>Fungi</taxon>
        <taxon>Dikarya</taxon>
        <taxon>Basidiomycota</taxon>
        <taxon>Pucciniomycotina</taxon>
        <taxon>Microbotryomycetes</taxon>
        <taxon>Sporidiobolales</taxon>
        <taxon>Sporidiobolaceae</taxon>
        <taxon>Rhodotorula</taxon>
    </lineage>
</organism>
<feature type="region of interest" description="Disordered" evidence="4">
    <location>
        <begin position="895"/>
        <end position="920"/>
    </location>
</feature>
<proteinExistence type="predicted"/>
<feature type="compositionally biased region" description="Low complexity" evidence="4">
    <location>
        <begin position="898"/>
        <end position="909"/>
    </location>
</feature>
<dbReference type="GO" id="GO:0000118">
    <property type="term" value="C:histone deacetylase complex"/>
    <property type="evidence" value="ECO:0007669"/>
    <property type="project" value="TreeGrafter"/>
</dbReference>
<dbReference type="GO" id="GO:0006357">
    <property type="term" value="P:regulation of transcription by RNA polymerase II"/>
    <property type="evidence" value="ECO:0007669"/>
    <property type="project" value="TreeGrafter"/>
</dbReference>
<dbReference type="EMBL" id="KQ474083">
    <property type="protein sequence ID" value="KPV73399.1"/>
    <property type="molecule type" value="Genomic_DNA"/>
</dbReference>
<dbReference type="Pfam" id="PF02373">
    <property type="entry name" value="JmjC"/>
    <property type="match status" value="1"/>
</dbReference>
<dbReference type="InterPro" id="IPR003347">
    <property type="entry name" value="JmjC_dom"/>
</dbReference>
<evidence type="ECO:0000313" key="7">
    <source>
        <dbReference type="Proteomes" id="UP000053890"/>
    </source>
</evidence>
<evidence type="ECO:0000259" key="5">
    <source>
        <dbReference type="PROSITE" id="PS51184"/>
    </source>
</evidence>
<dbReference type="AlphaFoldDB" id="A0A0P9EW12"/>
<dbReference type="OrthoDB" id="1667110at2759"/>
<dbReference type="InterPro" id="IPR045109">
    <property type="entry name" value="LSDs-like"/>
</dbReference>
<feature type="region of interest" description="Disordered" evidence="4">
    <location>
        <begin position="372"/>
        <end position="478"/>
    </location>
</feature>
<dbReference type="GO" id="GO:0046872">
    <property type="term" value="F:metal ion binding"/>
    <property type="evidence" value="ECO:0007669"/>
    <property type="project" value="UniProtKB-KW"/>
</dbReference>
<evidence type="ECO:0000256" key="3">
    <source>
        <dbReference type="ARBA" id="ARBA00023242"/>
    </source>
</evidence>
<dbReference type="GO" id="GO:0000785">
    <property type="term" value="C:chromatin"/>
    <property type="evidence" value="ECO:0007669"/>
    <property type="project" value="TreeGrafter"/>
</dbReference>
<accession>A0A0P9EW12</accession>
<dbReference type="GeneID" id="28978142"/>
<dbReference type="SUPFAM" id="SSF51197">
    <property type="entry name" value="Clavaminate synthase-like"/>
    <property type="match status" value="1"/>
</dbReference>
<evidence type="ECO:0000256" key="4">
    <source>
        <dbReference type="SAM" id="MobiDB-lite"/>
    </source>
</evidence>
<sequence length="920" mass="98062">MVHPHPPTNGSRDDPPDTLPSESLARSTRSPVSASPRPPPTLDTASHSPTKRRRTLDPKPSPPRHPHSPLALSLAGSTATAALDAAIEQPHPPADHDAADELERVKNGAYGYLVQDVQCCTARASHPLKPLLTAPLKCQACTSRHSGFTCAFVGLRSFPLDRDERPQPYPAFVDAHDGDDERPVFPLGAAPAASSYSNSSSSAPTFTAPTSTAAPPSFNSPLTPHHAHLLRTTAATHLPAHLALELAHAHLPTCARVARRTLATRTTCDGCNAAVLSGSWICTRCGREYCLACGAALGALAARAAAAATAAAGAGEGGEDDKDEGTAAREDKLTRCKAARPVARHALDDLVPLARIPARELRRVQGAMERWVAQHGAAAQQKKEEEEEEEEGEEEERARAGEEEWDAWVERHRVTSGGEREAERGRPSVRLGAGLVPPRLDEGWRRAAAAPRVNGEGGGSEAAGESDERDDDAPPGRLSQEALFRKLWARGEPILVDLEVLERSSSTATSTTTSAPTTAVAATATSPSAPSSDAPQRTDPLPSSSSSSLPPAAAPAAPPATHGLPALPWSPAFLAAAYGDRPCTVGSNTRDDAAYGDRPCTVGSNTRDDERHTTVGRFFAGFGKAGRRSGREGADWPAAKDFREYPELWHDFMDVLPAGAITRRDGVLNISAHVPVNANPPDLGPKGYFSEISDDGEGGNGSTKLHMVSIRRRHMGSSCPLDVADAVNILMWASDMPDGLPGVAIWDLYAAEDADKIRDFLYGHIAKLEGFKDADEARKKVDDPIHTQRIFLSAPLRAALLASHGVRSFRILQRPNEAVFIPAGCAHQVCNLSNCIKVATDFVSVENVARCWKLSDEFHAQTKSKSLWCPDVLELKSMLLWAWYSAERLDDAQDAKLGSTSGANGTTSGVQDVKTSGEEA</sequence>
<feature type="compositionally biased region" description="Basic and acidic residues" evidence="4">
    <location>
        <begin position="396"/>
        <end position="426"/>
    </location>
</feature>
<dbReference type="SMART" id="SM00558">
    <property type="entry name" value="JmjC"/>
    <property type="match status" value="1"/>
</dbReference>